<dbReference type="HOGENOM" id="CLU_072265_1_0_4"/>
<dbReference type="NCBIfam" id="NF006485">
    <property type="entry name" value="PRK08903.1-5"/>
    <property type="match status" value="1"/>
</dbReference>
<dbReference type="Gene3D" id="3.40.50.300">
    <property type="entry name" value="P-loop containing nucleotide triphosphate hydrolases"/>
    <property type="match status" value="1"/>
</dbReference>
<sequence length="248" mass="27002">MRRAPRSGKPVLSPYMNRQLLLDVLPAPAPTLNNYIAGPNGQALAAAHALTAGRAIYLWGPAGCGRTHLLRGLSARPEAIYIDAARAAQSLRELAEADSTAPMPRLVAVDDVHRMDDARQAGLFALYNRWRESAATGRAFALAVSGDRAPMSLPLREDLRTRLGWDLVFRLDPLSDADKLAALTAQAAERGLQLAPEVINWMLTHHERDIRKLAALLDALDRYSLATGRPITTPLLRAMLADPHSQAT</sequence>
<dbReference type="InterPro" id="IPR017788">
    <property type="entry name" value="Hda"/>
</dbReference>
<dbReference type="Proteomes" id="UP000001421">
    <property type="component" value="Chromosome"/>
</dbReference>
<protein>
    <recommendedName>
        <fullName evidence="1">AAA+ ATPase domain-containing protein</fullName>
    </recommendedName>
</protein>
<dbReference type="AlphaFoldDB" id="Q7W4N3"/>
<dbReference type="Pfam" id="PF22688">
    <property type="entry name" value="Hda_lid"/>
    <property type="match status" value="1"/>
</dbReference>
<evidence type="ECO:0000313" key="2">
    <source>
        <dbReference type="EMBL" id="CAE38910.1"/>
    </source>
</evidence>
<reference evidence="2 3" key="1">
    <citation type="journal article" date="2003" name="Nat. Genet.">
        <title>Comparative analysis of the genome sequences of Bordetella pertussis, Bordetella parapertussis and Bordetella bronchiseptica.</title>
        <authorList>
            <person name="Parkhill J."/>
            <person name="Sebaihia M."/>
            <person name="Preston A."/>
            <person name="Murphy L.D."/>
            <person name="Thomson N.R."/>
            <person name="Harris D.E."/>
            <person name="Holden M.T.G."/>
            <person name="Churcher C.M."/>
            <person name="Bentley S.D."/>
            <person name="Mungall K.L."/>
            <person name="Cerdeno-Tarraga A.-M."/>
            <person name="Temple L."/>
            <person name="James K.D."/>
            <person name="Harris B."/>
            <person name="Quail M.A."/>
            <person name="Achtman M."/>
            <person name="Atkin R."/>
            <person name="Baker S."/>
            <person name="Basham D."/>
            <person name="Bason N."/>
            <person name="Cherevach I."/>
            <person name="Chillingworth T."/>
            <person name="Collins M."/>
            <person name="Cronin A."/>
            <person name="Davis P."/>
            <person name="Doggett J."/>
            <person name="Feltwell T."/>
            <person name="Goble A."/>
            <person name="Hamlin N."/>
            <person name="Hauser H."/>
            <person name="Holroyd S."/>
            <person name="Jagels K."/>
            <person name="Leather S."/>
            <person name="Moule S."/>
            <person name="Norberczak H."/>
            <person name="O'Neil S."/>
            <person name="Ormond D."/>
            <person name="Price C."/>
            <person name="Rabbinowitsch E."/>
            <person name="Rutter S."/>
            <person name="Sanders M."/>
            <person name="Saunders D."/>
            <person name="Seeger K."/>
            <person name="Sharp S."/>
            <person name="Simmonds M."/>
            <person name="Skelton J."/>
            <person name="Squares R."/>
            <person name="Squares S."/>
            <person name="Stevens K."/>
            <person name="Unwin L."/>
            <person name="Whitehead S."/>
            <person name="Barrell B.G."/>
            <person name="Maskell D.J."/>
        </authorList>
    </citation>
    <scope>NUCLEOTIDE SEQUENCE [LARGE SCALE GENOMIC DNA]</scope>
    <source>
        <strain evidence="2 3">12822 / ATCC BAA-587 / NCTC 13253</strain>
    </source>
</reference>
<dbReference type="GO" id="GO:0006270">
    <property type="term" value="P:DNA replication initiation"/>
    <property type="evidence" value="ECO:0007669"/>
    <property type="project" value="TreeGrafter"/>
</dbReference>
<evidence type="ECO:0000313" key="3">
    <source>
        <dbReference type="Proteomes" id="UP000001421"/>
    </source>
</evidence>
<dbReference type="GO" id="GO:0005886">
    <property type="term" value="C:plasma membrane"/>
    <property type="evidence" value="ECO:0007669"/>
    <property type="project" value="TreeGrafter"/>
</dbReference>
<dbReference type="GO" id="GO:0032297">
    <property type="term" value="P:negative regulation of DNA-templated DNA replication initiation"/>
    <property type="evidence" value="ECO:0007669"/>
    <property type="project" value="InterPro"/>
</dbReference>
<evidence type="ECO:0000259" key="1">
    <source>
        <dbReference type="SMART" id="SM00382"/>
    </source>
</evidence>
<dbReference type="KEGG" id="bpa:BPP3626"/>
<dbReference type="InterPro" id="IPR027417">
    <property type="entry name" value="P-loop_NTPase"/>
</dbReference>
<feature type="domain" description="AAA+ ATPase" evidence="1">
    <location>
        <begin position="52"/>
        <end position="155"/>
    </location>
</feature>
<dbReference type="GO" id="GO:0003688">
    <property type="term" value="F:DNA replication origin binding"/>
    <property type="evidence" value="ECO:0007669"/>
    <property type="project" value="TreeGrafter"/>
</dbReference>
<dbReference type="InterPro" id="IPR055199">
    <property type="entry name" value="Hda_lid"/>
</dbReference>
<dbReference type="Gene3D" id="1.10.8.60">
    <property type="match status" value="1"/>
</dbReference>
<organism evidence="2 3">
    <name type="scientific">Bordetella parapertussis (strain 12822 / ATCC BAA-587 / NCTC 13253)</name>
    <dbReference type="NCBI Taxonomy" id="257311"/>
    <lineage>
        <taxon>Bacteria</taxon>
        <taxon>Pseudomonadati</taxon>
        <taxon>Pseudomonadota</taxon>
        <taxon>Betaproteobacteria</taxon>
        <taxon>Burkholderiales</taxon>
        <taxon>Alcaligenaceae</taxon>
        <taxon>Bordetella</taxon>
    </lineage>
</organism>
<dbReference type="InterPro" id="IPR003593">
    <property type="entry name" value="AAA+_ATPase"/>
</dbReference>
<accession>Q7W4N3</accession>
<proteinExistence type="predicted"/>
<dbReference type="PANTHER" id="PTHR30050">
    <property type="entry name" value="CHROMOSOMAL REPLICATION INITIATOR PROTEIN DNAA"/>
    <property type="match status" value="1"/>
</dbReference>
<gene>
    <name evidence="2" type="ordered locus">BPP3626</name>
</gene>
<dbReference type="SMART" id="SM00382">
    <property type="entry name" value="AAA"/>
    <property type="match status" value="1"/>
</dbReference>
<dbReference type="PANTHER" id="PTHR30050:SF5">
    <property type="entry name" value="DNAA REGULATORY INACTIVATOR HDA"/>
    <property type="match status" value="1"/>
</dbReference>
<name>Q7W4N3_BORPA</name>
<dbReference type="SUPFAM" id="SSF52540">
    <property type="entry name" value="P-loop containing nucleoside triphosphate hydrolases"/>
    <property type="match status" value="1"/>
</dbReference>
<dbReference type="EMBL" id="BX640434">
    <property type="protein sequence ID" value="CAE38910.1"/>
    <property type="molecule type" value="Genomic_DNA"/>
</dbReference>
<dbReference type="NCBIfam" id="TIGR03420">
    <property type="entry name" value="DnaA_homol_Hda"/>
    <property type="match status" value="1"/>
</dbReference>